<dbReference type="GeneID" id="20818193"/>
<proteinExistence type="predicted"/>
<name>W4FLQ0_APHAT</name>
<protein>
    <submittedName>
        <fullName evidence="1">Uncharacterized protein</fullName>
    </submittedName>
</protein>
<sequence>MEHAELTECFDLGAAGINAVKAREILTLKFPGRLYCTKLLCRVLAKGHDRHFGNDVDGMTMFLAEGERVRSNGGVFELGFTTDARISDVYVMTCSMRQHAAVYGDVVINDGMHGMDWYGSVTMPNTLIVTAMDCRTGFGDLDASLLAHVREAIFLDFKTSRGLDEHFSRMSILFGHVPRAEFFVKKLTADRLLVCKTHTTRVFSCGASSTQRGEGANSRLKGN</sequence>
<dbReference type="EMBL" id="KI913195">
    <property type="protein sequence ID" value="ETV67598.1"/>
    <property type="molecule type" value="Genomic_DNA"/>
</dbReference>
<organism evidence="1">
    <name type="scientific">Aphanomyces astaci</name>
    <name type="common">Crayfish plague agent</name>
    <dbReference type="NCBI Taxonomy" id="112090"/>
    <lineage>
        <taxon>Eukaryota</taxon>
        <taxon>Sar</taxon>
        <taxon>Stramenopiles</taxon>
        <taxon>Oomycota</taxon>
        <taxon>Saprolegniomycetes</taxon>
        <taxon>Saprolegniales</taxon>
        <taxon>Verrucalvaceae</taxon>
        <taxon>Aphanomyces</taxon>
    </lineage>
</organism>
<gene>
    <name evidence="1" type="ORF">H257_16197</name>
</gene>
<reference evidence="1" key="1">
    <citation type="submission" date="2013-12" db="EMBL/GenBank/DDBJ databases">
        <title>The Genome Sequence of Aphanomyces astaci APO3.</title>
        <authorList>
            <consortium name="The Broad Institute Genomics Platform"/>
            <person name="Russ C."/>
            <person name="Tyler B."/>
            <person name="van West P."/>
            <person name="Dieguez-Uribeondo J."/>
            <person name="Young S.K."/>
            <person name="Zeng Q."/>
            <person name="Gargeya S."/>
            <person name="Fitzgerald M."/>
            <person name="Abouelleil A."/>
            <person name="Alvarado L."/>
            <person name="Chapman S.B."/>
            <person name="Gainer-Dewar J."/>
            <person name="Goldberg J."/>
            <person name="Griggs A."/>
            <person name="Gujja S."/>
            <person name="Hansen M."/>
            <person name="Howarth C."/>
            <person name="Imamovic A."/>
            <person name="Ireland A."/>
            <person name="Larimer J."/>
            <person name="McCowan C."/>
            <person name="Murphy C."/>
            <person name="Pearson M."/>
            <person name="Poon T.W."/>
            <person name="Priest M."/>
            <person name="Roberts A."/>
            <person name="Saif S."/>
            <person name="Shea T."/>
            <person name="Sykes S."/>
            <person name="Wortman J."/>
            <person name="Nusbaum C."/>
            <person name="Birren B."/>
        </authorList>
    </citation>
    <scope>NUCLEOTIDE SEQUENCE [LARGE SCALE GENOMIC DNA]</scope>
    <source>
        <strain evidence="1">APO3</strain>
    </source>
</reference>
<dbReference type="RefSeq" id="XP_009842855.1">
    <property type="nucleotide sequence ID" value="XM_009844553.1"/>
</dbReference>
<dbReference type="VEuPathDB" id="FungiDB:H257_16197"/>
<accession>W4FLQ0</accession>
<evidence type="ECO:0000313" key="1">
    <source>
        <dbReference type="EMBL" id="ETV67598.1"/>
    </source>
</evidence>
<dbReference type="AlphaFoldDB" id="W4FLQ0"/>